<dbReference type="InterPro" id="IPR000253">
    <property type="entry name" value="FHA_dom"/>
</dbReference>
<dbReference type="AlphaFoldDB" id="A0A2N8KTG9"/>
<feature type="region of interest" description="Disordered" evidence="1">
    <location>
        <begin position="249"/>
        <end position="302"/>
    </location>
</feature>
<sequence length="590" mass="60112">MIRLTVLSFNGEPMQGLSASFDELGGSIGRAEGNQLVLPDPERSISRQHARISFRAGRYVVADNGSNPVLYNGQTLAPQAEQLLQAGDQLQIGGYLLSVSEEHKAAASADPFADLFGDISGGLAAPGVTAPAAAASPPISPLPASRPPVAAPAAHGGAGAAMIPEDWDPFADLSPSKAGAASTSAAPSFPAAAAGSAGLAGLLGGGSESSLDALFGLGGVGAAGASAGTGAGAADPFAHLLAPAPSSIDPLLQPGGAAPARSGPSLADHGSELNAAMPRVRAEAAKPVPTPAASPAASPAAPALPPGAVFSWDEIKDPMPTTVPGFLARGPGDRQERVQGAPVPDPLATPWPSTLDRSPAAPALAAAPAGVPRAGPNPASTATASPTAAAGEGALLAALLEGLATPGLRLEALTPDLMRLIGSLLRESTRGAVELLVARAALKREMRAEMTMIVAKENNPLKFSPSAEVAMQYLLSPALPGFMPAQPAMRDAFNDLRAHQLAVMAGMRSALDSVLLRFDPVRLEADLTQRSALSALLPSLRKARLWDTFEELFSQLSSEAQDDFEDLFGQAFLDAYEEQLDRLAAERERP</sequence>
<dbReference type="Proteomes" id="UP000235916">
    <property type="component" value="Unassembled WGS sequence"/>
</dbReference>
<dbReference type="Pfam" id="PF00498">
    <property type="entry name" value="FHA"/>
    <property type="match status" value="1"/>
</dbReference>
<evidence type="ECO:0000313" key="3">
    <source>
        <dbReference type="EMBL" id="PND36746.1"/>
    </source>
</evidence>
<comment type="caution">
    <text evidence="3">The sequence shown here is derived from an EMBL/GenBank/DDBJ whole genome shotgun (WGS) entry which is preliminary data.</text>
</comment>
<dbReference type="Gene3D" id="2.60.200.20">
    <property type="match status" value="1"/>
</dbReference>
<dbReference type="RefSeq" id="WP_102766669.1">
    <property type="nucleotide sequence ID" value="NZ_POSP01000003.1"/>
</dbReference>
<feature type="domain" description="FHA" evidence="2">
    <location>
        <begin position="26"/>
        <end position="76"/>
    </location>
</feature>
<evidence type="ECO:0000313" key="4">
    <source>
        <dbReference type="Proteomes" id="UP000235916"/>
    </source>
</evidence>
<evidence type="ECO:0000256" key="1">
    <source>
        <dbReference type="SAM" id="MobiDB-lite"/>
    </source>
</evidence>
<reference evidence="3 4" key="1">
    <citation type="submission" date="2018-01" db="EMBL/GenBank/DDBJ databases">
        <title>Draft genome sequence of Paucibacter aquatile CR182 isolated from freshwater of the Nakdong River.</title>
        <authorList>
            <person name="Choi A."/>
            <person name="Chung E.J."/>
        </authorList>
    </citation>
    <scope>NUCLEOTIDE SEQUENCE [LARGE SCALE GENOMIC DNA]</scope>
    <source>
        <strain evidence="3 4">CR182</strain>
    </source>
</reference>
<accession>A0A2N8KTG9</accession>
<feature type="region of interest" description="Disordered" evidence="1">
    <location>
        <begin position="328"/>
        <end position="386"/>
    </location>
</feature>
<keyword evidence="4" id="KW-1185">Reference proteome</keyword>
<dbReference type="NCBIfam" id="TIGR03354">
    <property type="entry name" value="VI_FHA"/>
    <property type="match status" value="1"/>
</dbReference>
<organism evidence="3 4">
    <name type="scientific">Kinneretia aquatilis</name>
    <dbReference type="NCBI Taxonomy" id="2070761"/>
    <lineage>
        <taxon>Bacteria</taxon>
        <taxon>Pseudomonadati</taxon>
        <taxon>Pseudomonadota</taxon>
        <taxon>Betaproteobacteria</taxon>
        <taxon>Burkholderiales</taxon>
        <taxon>Sphaerotilaceae</taxon>
        <taxon>Roseateles</taxon>
    </lineage>
</organism>
<name>A0A2N8KTG9_9BURK</name>
<dbReference type="InterPro" id="IPR046883">
    <property type="entry name" value="T6SS_FHA_C"/>
</dbReference>
<dbReference type="Pfam" id="PF20232">
    <property type="entry name" value="T6SS_FHA_C"/>
    <property type="match status" value="1"/>
</dbReference>
<gene>
    <name evidence="3" type="ORF">C1O66_03765</name>
</gene>
<dbReference type="InterPro" id="IPR017735">
    <property type="entry name" value="T6SS_FHA"/>
</dbReference>
<feature type="compositionally biased region" description="Low complexity" evidence="1">
    <location>
        <begin position="285"/>
        <end position="301"/>
    </location>
</feature>
<dbReference type="PROSITE" id="PS50006">
    <property type="entry name" value="FHA_DOMAIN"/>
    <property type="match status" value="1"/>
</dbReference>
<feature type="compositionally biased region" description="Low complexity" evidence="1">
    <location>
        <begin position="359"/>
        <end position="386"/>
    </location>
</feature>
<evidence type="ECO:0000259" key="2">
    <source>
        <dbReference type="PROSITE" id="PS50006"/>
    </source>
</evidence>
<dbReference type="SMART" id="SM00240">
    <property type="entry name" value="FHA"/>
    <property type="match status" value="1"/>
</dbReference>
<proteinExistence type="predicted"/>
<dbReference type="InterPro" id="IPR008984">
    <property type="entry name" value="SMAD_FHA_dom_sf"/>
</dbReference>
<dbReference type="OrthoDB" id="273564at2"/>
<dbReference type="EMBL" id="POSP01000003">
    <property type="protein sequence ID" value="PND36746.1"/>
    <property type="molecule type" value="Genomic_DNA"/>
</dbReference>
<protein>
    <submittedName>
        <fullName evidence="3">Type VI secretion system-associated FHA domain protein TagH</fullName>
    </submittedName>
</protein>
<dbReference type="SUPFAM" id="SSF49879">
    <property type="entry name" value="SMAD/FHA domain"/>
    <property type="match status" value="1"/>
</dbReference>
<dbReference type="CDD" id="cd00060">
    <property type="entry name" value="FHA"/>
    <property type="match status" value="1"/>
</dbReference>